<evidence type="ECO:0000256" key="3">
    <source>
        <dbReference type="ARBA" id="ARBA00012180"/>
    </source>
</evidence>
<evidence type="ECO:0000256" key="8">
    <source>
        <dbReference type="SAM" id="MobiDB-lite"/>
    </source>
</evidence>
<dbReference type="SUPFAM" id="SSF53098">
    <property type="entry name" value="Ribonuclease H-like"/>
    <property type="match status" value="1"/>
</dbReference>
<gene>
    <name evidence="10" type="primary">X975_25373</name>
    <name evidence="10" type="ORF">CEXT_739271</name>
</gene>
<evidence type="ECO:0000256" key="2">
    <source>
        <dbReference type="ARBA" id="ARBA00005300"/>
    </source>
</evidence>
<evidence type="ECO:0000313" key="11">
    <source>
        <dbReference type="Proteomes" id="UP001054945"/>
    </source>
</evidence>
<dbReference type="Pfam" id="PF00075">
    <property type="entry name" value="RNase_H"/>
    <property type="match status" value="1"/>
</dbReference>
<dbReference type="EC" id="3.1.26.4" evidence="3"/>
<protein>
    <recommendedName>
        <fullName evidence="3">ribonuclease H</fullName>
        <ecNumber evidence="3">3.1.26.4</ecNumber>
    </recommendedName>
</protein>
<feature type="region of interest" description="Disordered" evidence="8">
    <location>
        <begin position="231"/>
        <end position="250"/>
    </location>
</feature>
<evidence type="ECO:0000256" key="7">
    <source>
        <dbReference type="ARBA" id="ARBA00022801"/>
    </source>
</evidence>
<keyword evidence="5" id="KW-0479">Metal-binding</keyword>
<dbReference type="Proteomes" id="UP001054945">
    <property type="component" value="Unassembled WGS sequence"/>
</dbReference>
<dbReference type="InterPro" id="IPR012337">
    <property type="entry name" value="RNaseH-like_sf"/>
</dbReference>
<dbReference type="PANTHER" id="PTHR10642">
    <property type="entry name" value="RIBONUCLEASE H1"/>
    <property type="match status" value="1"/>
</dbReference>
<dbReference type="CDD" id="cd09276">
    <property type="entry name" value="Rnase_HI_RT_non_LTR"/>
    <property type="match status" value="1"/>
</dbReference>
<dbReference type="GO" id="GO:0046872">
    <property type="term" value="F:metal ion binding"/>
    <property type="evidence" value="ECO:0007669"/>
    <property type="project" value="UniProtKB-KW"/>
</dbReference>
<dbReference type="GO" id="GO:0004523">
    <property type="term" value="F:RNA-DNA hybrid ribonuclease activity"/>
    <property type="evidence" value="ECO:0007669"/>
    <property type="project" value="UniProtKB-EC"/>
</dbReference>
<dbReference type="InterPro" id="IPR002156">
    <property type="entry name" value="RNaseH_domain"/>
</dbReference>
<dbReference type="Gene3D" id="3.30.420.10">
    <property type="entry name" value="Ribonuclease H-like superfamily/Ribonuclease H"/>
    <property type="match status" value="1"/>
</dbReference>
<sequence length="250" mass="28489">MEVLWLLKPPWNSVTGTPVAPRESCYGSVIRLHKDSKFNNKLYRASDFEHIVSQWKEAPWKKIINKQVDETNKTNIYTDGSKTERGVGSAFVAYQGNKETHEWKETLRNSNSIYQAELNAISQAILWASTSSYTNIEIHTDSESSVKSIYKFFNNNPLIYKIRKNIQPETNGKNFAISWIKAHIGIAGNERADTLAKEAANNDQHKNGQINTPASALKYQLKRKVYYTGKKSGMKVKQEEEHSTSIPKPH</sequence>
<evidence type="ECO:0000256" key="4">
    <source>
        <dbReference type="ARBA" id="ARBA00022722"/>
    </source>
</evidence>
<organism evidence="10 11">
    <name type="scientific">Caerostris extrusa</name>
    <name type="common">Bark spider</name>
    <name type="synonym">Caerostris bankana</name>
    <dbReference type="NCBI Taxonomy" id="172846"/>
    <lineage>
        <taxon>Eukaryota</taxon>
        <taxon>Metazoa</taxon>
        <taxon>Ecdysozoa</taxon>
        <taxon>Arthropoda</taxon>
        <taxon>Chelicerata</taxon>
        <taxon>Arachnida</taxon>
        <taxon>Araneae</taxon>
        <taxon>Araneomorphae</taxon>
        <taxon>Entelegynae</taxon>
        <taxon>Araneoidea</taxon>
        <taxon>Araneidae</taxon>
        <taxon>Caerostris</taxon>
    </lineage>
</organism>
<keyword evidence="6" id="KW-0255">Endonuclease</keyword>
<comment type="catalytic activity">
    <reaction evidence="1">
        <text>Endonucleolytic cleavage to 5'-phosphomonoester.</text>
        <dbReference type="EC" id="3.1.26.4"/>
    </reaction>
</comment>
<keyword evidence="7" id="KW-0378">Hydrolase</keyword>
<name>A0AAV4UMH6_CAEEX</name>
<evidence type="ECO:0000256" key="1">
    <source>
        <dbReference type="ARBA" id="ARBA00000077"/>
    </source>
</evidence>
<keyword evidence="4" id="KW-0540">Nuclease</keyword>
<comment type="caution">
    <text evidence="10">The sequence shown here is derived from an EMBL/GenBank/DDBJ whole genome shotgun (WGS) entry which is preliminary data.</text>
</comment>
<dbReference type="GO" id="GO:0043137">
    <property type="term" value="P:DNA replication, removal of RNA primer"/>
    <property type="evidence" value="ECO:0007669"/>
    <property type="project" value="TreeGrafter"/>
</dbReference>
<dbReference type="PANTHER" id="PTHR10642:SF26">
    <property type="entry name" value="RIBONUCLEASE H1"/>
    <property type="match status" value="1"/>
</dbReference>
<dbReference type="PROSITE" id="PS50879">
    <property type="entry name" value="RNASE_H_1"/>
    <property type="match status" value="1"/>
</dbReference>
<accession>A0AAV4UMH6</accession>
<feature type="domain" description="RNase H type-1" evidence="9">
    <location>
        <begin position="70"/>
        <end position="201"/>
    </location>
</feature>
<dbReference type="InterPro" id="IPR036397">
    <property type="entry name" value="RNaseH_sf"/>
</dbReference>
<dbReference type="InterPro" id="IPR050092">
    <property type="entry name" value="RNase_H"/>
</dbReference>
<evidence type="ECO:0000256" key="5">
    <source>
        <dbReference type="ARBA" id="ARBA00022723"/>
    </source>
</evidence>
<dbReference type="EMBL" id="BPLR01013155">
    <property type="protein sequence ID" value="GIY59096.1"/>
    <property type="molecule type" value="Genomic_DNA"/>
</dbReference>
<dbReference type="AlphaFoldDB" id="A0AAV4UMH6"/>
<keyword evidence="11" id="KW-1185">Reference proteome</keyword>
<evidence type="ECO:0000259" key="9">
    <source>
        <dbReference type="PROSITE" id="PS50879"/>
    </source>
</evidence>
<comment type="similarity">
    <text evidence="2">Belongs to the RNase H family.</text>
</comment>
<reference evidence="10 11" key="1">
    <citation type="submission" date="2021-06" db="EMBL/GenBank/DDBJ databases">
        <title>Caerostris extrusa draft genome.</title>
        <authorList>
            <person name="Kono N."/>
            <person name="Arakawa K."/>
        </authorList>
    </citation>
    <scope>NUCLEOTIDE SEQUENCE [LARGE SCALE GENOMIC DNA]</scope>
</reference>
<proteinExistence type="inferred from homology"/>
<evidence type="ECO:0000313" key="10">
    <source>
        <dbReference type="EMBL" id="GIY59096.1"/>
    </source>
</evidence>
<evidence type="ECO:0000256" key="6">
    <source>
        <dbReference type="ARBA" id="ARBA00022759"/>
    </source>
</evidence>
<dbReference type="GO" id="GO:0003676">
    <property type="term" value="F:nucleic acid binding"/>
    <property type="evidence" value="ECO:0007669"/>
    <property type="project" value="InterPro"/>
</dbReference>